<feature type="domain" description="C2H2-type" evidence="7">
    <location>
        <begin position="238"/>
        <end position="269"/>
    </location>
</feature>
<dbReference type="GO" id="GO:0008270">
    <property type="term" value="F:zinc ion binding"/>
    <property type="evidence" value="ECO:0007669"/>
    <property type="project" value="UniProtKB-KW"/>
</dbReference>
<dbReference type="EMBL" id="LNIX01000002">
    <property type="protein sequence ID" value="OXA59888.1"/>
    <property type="molecule type" value="Genomic_DNA"/>
</dbReference>
<keyword evidence="3 5" id="KW-0863">Zinc-finger</keyword>
<dbReference type="Proteomes" id="UP000198287">
    <property type="component" value="Unassembled WGS sequence"/>
</dbReference>
<keyword evidence="1" id="KW-0479">Metal-binding</keyword>
<keyword evidence="4" id="KW-0862">Zinc</keyword>
<dbReference type="GO" id="GO:0005634">
    <property type="term" value="C:nucleus"/>
    <property type="evidence" value="ECO:0007669"/>
    <property type="project" value="UniProtKB-ARBA"/>
</dbReference>
<dbReference type="OMA" id="PEESFIC"/>
<evidence type="ECO:0000313" key="9">
    <source>
        <dbReference type="Proteomes" id="UP000198287"/>
    </source>
</evidence>
<comment type="caution">
    <text evidence="8">The sequence shown here is derived from an EMBL/GenBank/DDBJ whole genome shotgun (WGS) entry which is preliminary data.</text>
</comment>
<dbReference type="STRING" id="158441.A0A226ERQ1"/>
<evidence type="ECO:0000256" key="1">
    <source>
        <dbReference type="ARBA" id="ARBA00022723"/>
    </source>
</evidence>
<feature type="compositionally biased region" description="Polar residues" evidence="6">
    <location>
        <begin position="184"/>
        <end position="204"/>
    </location>
</feature>
<reference evidence="8 9" key="1">
    <citation type="submission" date="2015-12" db="EMBL/GenBank/DDBJ databases">
        <title>The genome of Folsomia candida.</title>
        <authorList>
            <person name="Faddeeva A."/>
            <person name="Derks M.F."/>
            <person name="Anvar Y."/>
            <person name="Smit S."/>
            <person name="Van Straalen N."/>
            <person name="Roelofs D."/>
        </authorList>
    </citation>
    <scope>NUCLEOTIDE SEQUENCE [LARGE SCALE GENOMIC DNA]</scope>
    <source>
        <strain evidence="8 9">VU population</strain>
        <tissue evidence="8">Whole body</tissue>
    </source>
</reference>
<keyword evidence="2" id="KW-0677">Repeat</keyword>
<dbReference type="GO" id="GO:0000981">
    <property type="term" value="F:DNA-binding transcription factor activity, RNA polymerase II-specific"/>
    <property type="evidence" value="ECO:0007669"/>
    <property type="project" value="TreeGrafter"/>
</dbReference>
<dbReference type="Pfam" id="PF12874">
    <property type="entry name" value="zf-met"/>
    <property type="match status" value="1"/>
</dbReference>
<evidence type="ECO:0000256" key="4">
    <source>
        <dbReference type="ARBA" id="ARBA00022833"/>
    </source>
</evidence>
<dbReference type="FunFam" id="3.30.160.60:FF:000065">
    <property type="entry name" value="B-cell CLL/lymphoma 6, member B"/>
    <property type="match status" value="1"/>
</dbReference>
<dbReference type="OrthoDB" id="6077919at2759"/>
<feature type="compositionally biased region" description="Acidic residues" evidence="6">
    <location>
        <begin position="171"/>
        <end position="181"/>
    </location>
</feature>
<feature type="domain" description="C2H2-type" evidence="7">
    <location>
        <begin position="359"/>
        <end position="386"/>
    </location>
</feature>
<evidence type="ECO:0000256" key="6">
    <source>
        <dbReference type="SAM" id="MobiDB-lite"/>
    </source>
</evidence>
<feature type="domain" description="C2H2-type" evidence="7">
    <location>
        <begin position="329"/>
        <end position="358"/>
    </location>
</feature>
<dbReference type="InterPro" id="IPR050329">
    <property type="entry name" value="GLI_C2H2-zinc-finger"/>
</dbReference>
<dbReference type="PANTHER" id="PTHR19818:SF139">
    <property type="entry name" value="PAIR-RULE PROTEIN ODD-PAIRED"/>
    <property type="match status" value="1"/>
</dbReference>
<feature type="domain" description="C2H2-type" evidence="7">
    <location>
        <begin position="420"/>
        <end position="447"/>
    </location>
</feature>
<keyword evidence="9" id="KW-1185">Reference proteome</keyword>
<evidence type="ECO:0000259" key="7">
    <source>
        <dbReference type="PROSITE" id="PS50157"/>
    </source>
</evidence>
<dbReference type="SUPFAM" id="SSF57667">
    <property type="entry name" value="beta-beta-alpha zinc fingers"/>
    <property type="match status" value="4"/>
</dbReference>
<evidence type="ECO:0000313" key="8">
    <source>
        <dbReference type="EMBL" id="OXA59888.1"/>
    </source>
</evidence>
<feature type="domain" description="C2H2-type" evidence="7">
    <location>
        <begin position="390"/>
        <end position="419"/>
    </location>
</feature>
<dbReference type="Gene3D" id="3.30.160.60">
    <property type="entry name" value="Classic Zinc Finger"/>
    <property type="match status" value="7"/>
</dbReference>
<gene>
    <name evidence="8" type="ORF">Fcan01_05791</name>
</gene>
<feature type="region of interest" description="Disordered" evidence="6">
    <location>
        <begin position="161"/>
        <end position="204"/>
    </location>
</feature>
<evidence type="ECO:0000256" key="2">
    <source>
        <dbReference type="ARBA" id="ARBA00022737"/>
    </source>
</evidence>
<dbReference type="InterPro" id="IPR013087">
    <property type="entry name" value="Znf_C2H2_type"/>
</dbReference>
<dbReference type="PROSITE" id="PS50157">
    <property type="entry name" value="ZINC_FINGER_C2H2_2"/>
    <property type="match status" value="9"/>
</dbReference>
<dbReference type="InterPro" id="IPR036236">
    <property type="entry name" value="Znf_C2H2_sf"/>
</dbReference>
<dbReference type="FunFam" id="3.30.160.60:FF:000446">
    <property type="entry name" value="Zinc finger protein"/>
    <property type="match status" value="1"/>
</dbReference>
<name>A0A226ERQ1_FOLCA</name>
<proteinExistence type="predicted"/>
<feature type="domain" description="C2H2-type" evidence="7">
    <location>
        <begin position="210"/>
        <end position="237"/>
    </location>
</feature>
<feature type="domain" description="C2H2-type" evidence="7">
    <location>
        <begin position="450"/>
        <end position="479"/>
    </location>
</feature>
<evidence type="ECO:0000256" key="3">
    <source>
        <dbReference type="ARBA" id="ARBA00022771"/>
    </source>
</evidence>
<dbReference type="SMART" id="SM00355">
    <property type="entry name" value="ZnF_C2H2"/>
    <property type="match status" value="9"/>
</dbReference>
<dbReference type="PROSITE" id="PS00028">
    <property type="entry name" value="ZINC_FINGER_C2H2_1"/>
    <property type="match status" value="9"/>
</dbReference>
<accession>A0A226ERQ1</accession>
<organism evidence="8 9">
    <name type="scientific">Folsomia candida</name>
    <name type="common">Springtail</name>
    <dbReference type="NCBI Taxonomy" id="158441"/>
    <lineage>
        <taxon>Eukaryota</taxon>
        <taxon>Metazoa</taxon>
        <taxon>Ecdysozoa</taxon>
        <taxon>Arthropoda</taxon>
        <taxon>Hexapoda</taxon>
        <taxon>Collembola</taxon>
        <taxon>Entomobryomorpha</taxon>
        <taxon>Isotomoidea</taxon>
        <taxon>Isotomidae</taxon>
        <taxon>Proisotominae</taxon>
        <taxon>Folsomia</taxon>
    </lineage>
</organism>
<dbReference type="GO" id="GO:0045944">
    <property type="term" value="P:positive regulation of transcription by RNA polymerase II"/>
    <property type="evidence" value="ECO:0007669"/>
    <property type="project" value="UniProtKB-ARBA"/>
</dbReference>
<dbReference type="AlphaFoldDB" id="A0A226ERQ1"/>
<dbReference type="Pfam" id="PF00096">
    <property type="entry name" value="zf-C2H2"/>
    <property type="match status" value="5"/>
</dbReference>
<sequence length="605" mass="69788">MAISSATKQSIQTKVDDIETFIKHLDKDSSLRRNLNKQFLDIVQEQKNLCKTPFTIANAASVRKQVEEFQTGLETFRRWVVKQIAKNKVIQSGKINHSRLTDVELQMNVGLDIDEKENEESDYDEKDFSDLFIPLGKTGSALNLPEKRIRKQVVHPDFVTTQKKPKVEPTVDMEEDEEINDNESASFTESESNSPSKFNGSTNNNGLPEFPCPVCKKIFRKKGHMTRHLLTHEPEKPFACEIGNCTKRFAAKYSLQMHLLNRHNTDAKPHDCTICDRRFTLKKELDQHVQSHKDGFKPKFHQCANCDLKFITQGDLDSHLEMTHPEESFICSFSSCEKTFPRKYNLIRHERTHSTEKLYHCDVCDKEFGTKNGLQMHLQAHELEDKNKNLSCHLCDKKFAVQQNLEIHIAFHNQSNDKPYSCELCEVRFKSEERLQRHCDTHGSTEGRIYHCSYCDKHFPRKYNLIRHELSHTHGRRKPKDGLPIPIPRVLEERERLKEQLHNGNRGAGSCNNKNNGAVSTDDESCNNGVNNLYSSGAEEYSTISSHDYQSPQEPSRSGYNFVYQTVSKSELYATLFGHQEENSSDGISHTSAKQKYHVLKFENY</sequence>
<feature type="domain" description="C2H2-type" evidence="7">
    <location>
        <begin position="301"/>
        <end position="329"/>
    </location>
</feature>
<protein>
    <submittedName>
        <fullName evidence="8">Zinc finger protein 84</fullName>
    </submittedName>
</protein>
<dbReference type="PANTHER" id="PTHR19818">
    <property type="entry name" value="ZINC FINGER PROTEIN ZIC AND GLI"/>
    <property type="match status" value="1"/>
</dbReference>
<feature type="domain" description="C2H2-type" evidence="7">
    <location>
        <begin position="270"/>
        <end position="292"/>
    </location>
</feature>
<evidence type="ECO:0000256" key="5">
    <source>
        <dbReference type="PROSITE-ProRule" id="PRU00042"/>
    </source>
</evidence>
<dbReference type="GO" id="GO:0000978">
    <property type="term" value="F:RNA polymerase II cis-regulatory region sequence-specific DNA binding"/>
    <property type="evidence" value="ECO:0007669"/>
    <property type="project" value="TreeGrafter"/>
</dbReference>